<dbReference type="FunFam" id="3.40.50.1000:FF:000119">
    <property type="entry name" value="Bifunctional riboflavin kinase/FMN phosphatase"/>
    <property type="match status" value="1"/>
</dbReference>
<dbReference type="InterPro" id="IPR023198">
    <property type="entry name" value="PGP-like_dom2"/>
</dbReference>
<dbReference type="FunFam" id="1.10.150.240:FF:000001">
    <property type="entry name" value="Haloacid dehalogenase-like hydrolase domain"/>
    <property type="match status" value="1"/>
</dbReference>
<evidence type="ECO:0000256" key="4">
    <source>
        <dbReference type="ARBA" id="ARBA00022643"/>
    </source>
</evidence>
<protein>
    <recommendedName>
        <fullName evidence="2">riboflavin kinase</fullName>
        <ecNumber evidence="2">2.7.1.26</ecNumber>
    </recommendedName>
</protein>
<dbReference type="Gene3D" id="2.40.30.30">
    <property type="entry name" value="Riboflavin kinase-like"/>
    <property type="match status" value="1"/>
</dbReference>
<keyword evidence="4" id="KW-0288">FMN</keyword>
<evidence type="ECO:0000256" key="1">
    <source>
        <dbReference type="ARBA" id="ARBA00005201"/>
    </source>
</evidence>
<keyword evidence="6" id="KW-0547">Nucleotide-binding</keyword>
<evidence type="ECO:0000256" key="2">
    <source>
        <dbReference type="ARBA" id="ARBA00012105"/>
    </source>
</evidence>
<dbReference type="SFLD" id="SFLDG01129">
    <property type="entry name" value="C1.5:_HAD__Beta-PGM__Phosphata"/>
    <property type="match status" value="1"/>
</dbReference>
<accession>A0ABD2YSQ7</accession>
<dbReference type="PRINTS" id="PR00413">
    <property type="entry name" value="HADHALOGNASE"/>
</dbReference>
<dbReference type="NCBIfam" id="TIGR01509">
    <property type="entry name" value="HAD-SF-IA-v3"/>
    <property type="match status" value="1"/>
</dbReference>
<gene>
    <name evidence="9" type="ORF">ACH5RR_028546</name>
</gene>
<sequence length="384" mass="42893">MGDLSPSFHPANAQIKAVIFDLDGTLLNTEQVTEGILKEFLARYGKVQDKEKENRRTGMTQKETVSAILKDYDLPLTPEEFTQGIMPLYQGMWLKAKALPGANRLMMHLHKHGVPLALASNSLRTNIDVKISYQQGWKDYFTVILGSDQVKSGKPSPDMFLEAANRMGVQAADCLVIEDSLVGVKAGKAAGMHVVAVPSLQIERDQFSIADSVIHSLLEFQPQLWGFPPFGDWICNALPIEPIYVRGMYCSGLLHELSDDGPFLPNQVQGLYFGWARTDVQKIVKIVISVAWEHKCCSSRRKIHAVIINGSNEKVYDKEMQLLIVGFIRGSSYMGNANKLEILDEDKFIADAALDLAEYFHDACESLFPEFPVKDNIATEEQQK</sequence>
<evidence type="ECO:0000256" key="5">
    <source>
        <dbReference type="ARBA" id="ARBA00022679"/>
    </source>
</evidence>
<dbReference type="EC" id="2.7.1.26" evidence="2"/>
<proteinExistence type="predicted"/>
<evidence type="ECO:0000313" key="9">
    <source>
        <dbReference type="EMBL" id="KAL3509145.1"/>
    </source>
</evidence>
<dbReference type="Proteomes" id="UP001630127">
    <property type="component" value="Unassembled WGS sequence"/>
</dbReference>
<keyword evidence="7" id="KW-0067">ATP-binding</keyword>
<evidence type="ECO:0000313" key="10">
    <source>
        <dbReference type="Proteomes" id="UP001630127"/>
    </source>
</evidence>
<dbReference type="SUPFAM" id="SSF82114">
    <property type="entry name" value="Riboflavin kinase-like"/>
    <property type="match status" value="1"/>
</dbReference>
<dbReference type="Gene3D" id="3.40.50.1000">
    <property type="entry name" value="HAD superfamily/HAD-like"/>
    <property type="match status" value="1"/>
</dbReference>
<dbReference type="InterPro" id="IPR015865">
    <property type="entry name" value="Riboflavin_kinase_bac/euk"/>
</dbReference>
<dbReference type="PANTHER" id="PTHR18901:SF44">
    <property type="entry name" value="OS01G0757900 PROTEIN"/>
    <property type="match status" value="1"/>
</dbReference>
<dbReference type="InterPro" id="IPR023214">
    <property type="entry name" value="HAD_sf"/>
</dbReference>
<dbReference type="GO" id="GO:0005524">
    <property type="term" value="F:ATP binding"/>
    <property type="evidence" value="ECO:0007669"/>
    <property type="project" value="UniProtKB-KW"/>
</dbReference>
<evidence type="ECO:0000256" key="7">
    <source>
        <dbReference type="ARBA" id="ARBA00022840"/>
    </source>
</evidence>
<keyword evidence="10" id="KW-1185">Reference proteome</keyword>
<dbReference type="Gene3D" id="1.10.150.240">
    <property type="entry name" value="Putative phosphatase, domain 2"/>
    <property type="match status" value="1"/>
</dbReference>
<dbReference type="AlphaFoldDB" id="A0ABD2YSQ7"/>
<organism evidence="9 10">
    <name type="scientific">Cinchona calisaya</name>
    <dbReference type="NCBI Taxonomy" id="153742"/>
    <lineage>
        <taxon>Eukaryota</taxon>
        <taxon>Viridiplantae</taxon>
        <taxon>Streptophyta</taxon>
        <taxon>Embryophyta</taxon>
        <taxon>Tracheophyta</taxon>
        <taxon>Spermatophyta</taxon>
        <taxon>Magnoliopsida</taxon>
        <taxon>eudicotyledons</taxon>
        <taxon>Gunneridae</taxon>
        <taxon>Pentapetalae</taxon>
        <taxon>asterids</taxon>
        <taxon>lamiids</taxon>
        <taxon>Gentianales</taxon>
        <taxon>Rubiaceae</taxon>
        <taxon>Cinchonoideae</taxon>
        <taxon>Cinchoneae</taxon>
        <taxon>Cinchona</taxon>
    </lineage>
</organism>
<dbReference type="NCBIfam" id="TIGR01549">
    <property type="entry name" value="HAD-SF-IA-v1"/>
    <property type="match status" value="1"/>
</dbReference>
<dbReference type="Pfam" id="PF01687">
    <property type="entry name" value="Flavokinase"/>
    <property type="match status" value="1"/>
</dbReference>
<keyword evidence="3" id="KW-0285">Flavoprotein</keyword>
<dbReference type="InterPro" id="IPR023465">
    <property type="entry name" value="Riboflavin_kinase_dom_sf"/>
</dbReference>
<dbReference type="SFLD" id="SFLDS00003">
    <property type="entry name" value="Haloacid_Dehalogenase"/>
    <property type="match status" value="1"/>
</dbReference>
<evidence type="ECO:0000259" key="8">
    <source>
        <dbReference type="Pfam" id="PF01687"/>
    </source>
</evidence>
<evidence type="ECO:0000256" key="6">
    <source>
        <dbReference type="ARBA" id="ARBA00022741"/>
    </source>
</evidence>
<dbReference type="InterPro" id="IPR006439">
    <property type="entry name" value="HAD-SF_hydro_IA"/>
</dbReference>
<dbReference type="SUPFAM" id="SSF56784">
    <property type="entry name" value="HAD-like"/>
    <property type="match status" value="1"/>
</dbReference>
<dbReference type="PANTHER" id="PTHR18901">
    <property type="entry name" value="2-DEOXYGLUCOSE-6-PHOSPHATE PHOSPHATASE 2"/>
    <property type="match status" value="1"/>
</dbReference>
<dbReference type="GO" id="GO:0008531">
    <property type="term" value="F:riboflavin kinase activity"/>
    <property type="evidence" value="ECO:0007669"/>
    <property type="project" value="UniProtKB-EC"/>
</dbReference>
<feature type="domain" description="Riboflavin kinase" evidence="8">
    <location>
        <begin position="268"/>
        <end position="340"/>
    </location>
</feature>
<keyword evidence="5" id="KW-0808">Transferase</keyword>
<dbReference type="InterPro" id="IPR036412">
    <property type="entry name" value="HAD-like_sf"/>
</dbReference>
<dbReference type="SFLD" id="SFLDG01135">
    <property type="entry name" value="C1.5.6:_HAD__Beta-PGM__Phospha"/>
    <property type="match status" value="1"/>
</dbReference>
<dbReference type="PROSITE" id="PS01228">
    <property type="entry name" value="COF_1"/>
    <property type="match status" value="1"/>
</dbReference>
<name>A0ABD2YSQ7_9GENT</name>
<comment type="caution">
    <text evidence="9">The sequence shown here is derived from an EMBL/GenBank/DDBJ whole genome shotgun (WGS) entry which is preliminary data.</text>
</comment>
<dbReference type="EMBL" id="JBJUIK010000012">
    <property type="protein sequence ID" value="KAL3509145.1"/>
    <property type="molecule type" value="Genomic_DNA"/>
</dbReference>
<comment type="pathway">
    <text evidence="1">Cofactor biosynthesis; FMN biosynthesis; FMN from riboflavin (ATP route): step 1/1.</text>
</comment>
<dbReference type="Pfam" id="PF00702">
    <property type="entry name" value="Hydrolase"/>
    <property type="match status" value="1"/>
</dbReference>
<evidence type="ECO:0000256" key="3">
    <source>
        <dbReference type="ARBA" id="ARBA00022630"/>
    </source>
</evidence>
<reference evidence="9 10" key="1">
    <citation type="submission" date="2024-11" db="EMBL/GenBank/DDBJ databases">
        <title>A near-complete genome assembly of Cinchona calisaya.</title>
        <authorList>
            <person name="Lian D.C."/>
            <person name="Zhao X.W."/>
            <person name="Wei L."/>
        </authorList>
    </citation>
    <scope>NUCLEOTIDE SEQUENCE [LARGE SCALE GENOMIC DNA]</scope>
    <source>
        <tissue evidence="9">Nenye</tissue>
    </source>
</reference>